<protein>
    <submittedName>
        <fullName evidence="2">Uncharacterized protein</fullName>
    </submittedName>
</protein>
<keyword evidence="1" id="KW-0812">Transmembrane</keyword>
<evidence type="ECO:0000313" key="2">
    <source>
        <dbReference type="EMBL" id="OHU22340.1"/>
    </source>
</evidence>
<dbReference type="Proteomes" id="UP000179616">
    <property type="component" value="Unassembled WGS sequence"/>
</dbReference>
<dbReference type="GeneID" id="57168692"/>
<evidence type="ECO:0000313" key="3">
    <source>
        <dbReference type="Proteomes" id="UP000179616"/>
    </source>
</evidence>
<proteinExistence type="predicted"/>
<feature type="transmembrane region" description="Helical" evidence="1">
    <location>
        <begin position="42"/>
        <end position="72"/>
    </location>
</feature>
<keyword evidence="1" id="KW-1133">Transmembrane helix</keyword>
<dbReference type="OrthoDB" id="3831210at2"/>
<accession>A0A1S1LE23</accession>
<dbReference type="STRING" id="948102.BKG76_17910"/>
<name>A0A1S1LE23_9MYCO</name>
<reference evidence="2 3" key="1">
    <citation type="submission" date="2016-10" db="EMBL/GenBank/DDBJ databases">
        <title>Evaluation of Human, Veterinary and Environmental Mycobacterium chelonae Isolates by Core Genome Phylogenomic Analysis, Targeted Gene Comparison, and Anti-microbial Susceptibility Patterns: A Tale of Mistaken Identities.</title>
        <authorList>
            <person name="Fogelson S.B."/>
            <person name="Camus A.C."/>
            <person name="Lorenz W."/>
            <person name="Vasireddy R."/>
            <person name="Vasireddy S."/>
            <person name="Smith T."/>
            <person name="Brown-Elliott B.A."/>
            <person name="Wallace R.J.Jr."/>
            <person name="Hasan N.A."/>
            <person name="Reischl U."/>
            <person name="Sanchez S."/>
        </authorList>
    </citation>
    <scope>NUCLEOTIDE SEQUENCE [LARGE SCALE GENOMIC DNA]</scope>
    <source>
        <strain evidence="2 3">1559</strain>
    </source>
</reference>
<evidence type="ECO:0000256" key="1">
    <source>
        <dbReference type="SAM" id="Phobius"/>
    </source>
</evidence>
<gene>
    <name evidence="2" type="ORF">BKG76_17910</name>
</gene>
<keyword evidence="1" id="KW-0472">Membrane</keyword>
<sequence length="92" mass="10012">MAEKTRHSTTHREAVERVQAAKDFAVELPLVGRVRIPRPDQVAYFGGLVVLVALEIIEWPVAAAIAAGHILASNHHNKVLEEIGEVIEVAEG</sequence>
<comment type="caution">
    <text evidence="2">The sequence shown here is derived from an EMBL/GenBank/DDBJ whole genome shotgun (WGS) entry which is preliminary data.</text>
</comment>
<organism evidence="2 3">
    <name type="scientific">Mycobacteroides franklinii</name>
    <dbReference type="NCBI Taxonomy" id="948102"/>
    <lineage>
        <taxon>Bacteria</taxon>
        <taxon>Bacillati</taxon>
        <taxon>Actinomycetota</taxon>
        <taxon>Actinomycetes</taxon>
        <taxon>Mycobacteriales</taxon>
        <taxon>Mycobacteriaceae</taxon>
        <taxon>Mycobacteroides</taxon>
    </lineage>
</organism>
<dbReference type="EMBL" id="MLIK01000019">
    <property type="protein sequence ID" value="OHU22340.1"/>
    <property type="molecule type" value="Genomic_DNA"/>
</dbReference>
<dbReference type="RefSeq" id="WP_070938780.1">
    <property type="nucleotide sequence ID" value="NZ_JYKC01000026.1"/>
</dbReference>
<dbReference type="AlphaFoldDB" id="A0A1S1LE23"/>